<name>A0ABQ3I0H9_9BACT</name>
<comment type="caution">
    <text evidence="1">The sequence shown here is derived from an EMBL/GenBank/DDBJ whole genome shotgun (WGS) entry which is preliminary data.</text>
</comment>
<organism evidence="1 2">
    <name type="scientific">Roseivirga thermotolerans</name>
    <dbReference type="NCBI Taxonomy" id="1758176"/>
    <lineage>
        <taxon>Bacteria</taxon>
        <taxon>Pseudomonadati</taxon>
        <taxon>Bacteroidota</taxon>
        <taxon>Cytophagia</taxon>
        <taxon>Cytophagales</taxon>
        <taxon>Roseivirgaceae</taxon>
        <taxon>Roseivirga</taxon>
    </lineage>
</organism>
<dbReference type="EMBL" id="BNAG01000001">
    <property type="protein sequence ID" value="GHE51940.1"/>
    <property type="molecule type" value="Genomic_DNA"/>
</dbReference>
<proteinExistence type="predicted"/>
<accession>A0ABQ3I0H9</accession>
<dbReference type="RefSeq" id="WP_189628389.1">
    <property type="nucleotide sequence ID" value="NZ_BNAG01000001.1"/>
</dbReference>
<dbReference type="Proteomes" id="UP000658258">
    <property type="component" value="Unassembled WGS sequence"/>
</dbReference>
<reference evidence="2" key="1">
    <citation type="journal article" date="2019" name="Int. J. Syst. Evol. Microbiol.">
        <title>The Global Catalogue of Microorganisms (GCM) 10K type strain sequencing project: providing services to taxonomists for standard genome sequencing and annotation.</title>
        <authorList>
            <consortium name="The Broad Institute Genomics Platform"/>
            <consortium name="The Broad Institute Genome Sequencing Center for Infectious Disease"/>
            <person name="Wu L."/>
            <person name="Ma J."/>
        </authorList>
    </citation>
    <scope>NUCLEOTIDE SEQUENCE [LARGE SCALE GENOMIC DNA]</scope>
    <source>
        <strain evidence="2">CGMCC 1.15111</strain>
    </source>
</reference>
<gene>
    <name evidence="1" type="ORF">GCM10011340_02710</name>
</gene>
<evidence type="ECO:0000313" key="2">
    <source>
        <dbReference type="Proteomes" id="UP000658258"/>
    </source>
</evidence>
<evidence type="ECO:0000313" key="1">
    <source>
        <dbReference type="EMBL" id="GHE51940.1"/>
    </source>
</evidence>
<sequence>MKTRLLFLALICLGCGKHKTKEAPYANSPVFNHEWAMQSLWEDGQAEVAQYHAQRRVYGKTRNFEYTYITVKEEFNKAYNVKTDDYSRTDLFSVMKVNKFARFETDNYPYHYLTSLFYKRAKPEQLHKMTHTGQEWCGNTFKQFTLSPTGYQYDYNSYFDGFGDGQSFLEGADLIWEDQLSYLLRALRFEDGLTFEKQVVESQVNTKTFEPKVYRAQFQVIDGDSLWQVNVQLDKEKKNTYSFSKEYPNIMLSKIGWDGFNLTLKSVSRYKYWQ</sequence>
<keyword evidence="2" id="KW-1185">Reference proteome</keyword>
<protein>
    <submittedName>
        <fullName evidence="1">Uncharacterized protein</fullName>
    </submittedName>
</protein>